<proteinExistence type="inferred from homology"/>
<keyword evidence="14" id="KW-1185">Reference proteome</keyword>
<dbReference type="GO" id="GO:0015995">
    <property type="term" value="P:chlorophyll biosynthetic process"/>
    <property type="evidence" value="ECO:0007669"/>
    <property type="project" value="UniProtKB-KW"/>
</dbReference>
<evidence type="ECO:0000256" key="10">
    <source>
        <dbReference type="SAM" id="MobiDB-lite"/>
    </source>
</evidence>
<comment type="similarity">
    <text evidence="1">Belongs to the Mg-chelatase subunit H family.</text>
</comment>
<evidence type="ECO:0000256" key="4">
    <source>
        <dbReference type="ARBA" id="ARBA00022598"/>
    </source>
</evidence>
<comment type="pathway">
    <text evidence="8">Porphyrin-containing compound metabolism.</text>
</comment>
<protein>
    <recommendedName>
        <fullName evidence="2">magnesium chelatase</fullName>
        <ecNumber evidence="2">6.6.1.1</ecNumber>
    </recommendedName>
</protein>
<dbReference type="NCBIfam" id="TIGR02025">
    <property type="entry name" value="BchH"/>
    <property type="match status" value="1"/>
</dbReference>
<gene>
    <name evidence="13" type="primary">bchH</name>
    <name evidence="13" type="ORF">CJ255_17385</name>
</gene>
<evidence type="ECO:0000256" key="6">
    <source>
        <dbReference type="ARBA" id="ARBA00022840"/>
    </source>
</evidence>
<dbReference type="RefSeq" id="WP_097645371.1">
    <property type="nucleotide sequence ID" value="NZ_NQWI01000110.1"/>
</dbReference>
<evidence type="ECO:0000256" key="9">
    <source>
        <dbReference type="ARBA" id="ARBA00048693"/>
    </source>
</evidence>
<dbReference type="GO" id="GO:0016851">
    <property type="term" value="F:magnesium chelatase activity"/>
    <property type="evidence" value="ECO:0007669"/>
    <property type="project" value="UniProtKB-EC"/>
</dbReference>
<dbReference type="Pfam" id="PF11965">
    <property type="entry name" value="DUF3479"/>
    <property type="match status" value="1"/>
</dbReference>
<name>A0A2A6RF73_9CHLR</name>
<keyword evidence="7" id="KW-0149">Chlorophyll biosynthesis</keyword>
<keyword evidence="4" id="KW-0436">Ligase</keyword>
<feature type="domain" description="Magnesium chelatase subunit H N-terminal" evidence="12">
    <location>
        <begin position="2"/>
        <end position="159"/>
    </location>
</feature>
<dbReference type="CDD" id="cd10150">
    <property type="entry name" value="CobN_like"/>
    <property type="match status" value="1"/>
</dbReference>
<dbReference type="InterPro" id="IPR022571">
    <property type="entry name" value="Mg_chelatase_H_N"/>
</dbReference>
<organism evidence="13 14">
    <name type="scientific">Candidatus Viridilinea mediisalina</name>
    <dbReference type="NCBI Taxonomy" id="2024553"/>
    <lineage>
        <taxon>Bacteria</taxon>
        <taxon>Bacillati</taxon>
        <taxon>Chloroflexota</taxon>
        <taxon>Chloroflexia</taxon>
        <taxon>Chloroflexales</taxon>
        <taxon>Chloroflexineae</taxon>
        <taxon>Oscillochloridaceae</taxon>
        <taxon>Candidatus Viridilinea</taxon>
    </lineage>
</organism>
<dbReference type="OrthoDB" id="9757976at2"/>
<reference evidence="14" key="1">
    <citation type="submission" date="2017-08" db="EMBL/GenBank/DDBJ databases">
        <authorList>
            <person name="Grouzdev D.S."/>
            <person name="Gaisin V.A."/>
            <person name="Rysina M.S."/>
            <person name="Gorlenko V.M."/>
        </authorList>
    </citation>
    <scope>NUCLEOTIDE SEQUENCE [LARGE SCALE GENOMIC DNA]</scope>
    <source>
        <strain evidence="14">Kir15-3F</strain>
    </source>
</reference>
<comment type="catalytic activity">
    <reaction evidence="9">
        <text>protoporphyrin IX + Mg(2+) + ATP + H2O = Mg-protoporphyrin IX + ADP + phosphate + 3 H(+)</text>
        <dbReference type="Rhea" id="RHEA:13961"/>
        <dbReference type="ChEBI" id="CHEBI:15377"/>
        <dbReference type="ChEBI" id="CHEBI:15378"/>
        <dbReference type="ChEBI" id="CHEBI:18420"/>
        <dbReference type="ChEBI" id="CHEBI:30616"/>
        <dbReference type="ChEBI" id="CHEBI:43474"/>
        <dbReference type="ChEBI" id="CHEBI:57306"/>
        <dbReference type="ChEBI" id="CHEBI:60492"/>
        <dbReference type="ChEBI" id="CHEBI:456216"/>
        <dbReference type="EC" id="6.6.1.1"/>
    </reaction>
</comment>
<dbReference type="PANTHER" id="PTHR44119:SF1">
    <property type="entry name" value="MAGNESIUM-CHELATASE SUBUNIT CHLH, CHLOROPLASTIC"/>
    <property type="match status" value="1"/>
</dbReference>
<evidence type="ECO:0000259" key="12">
    <source>
        <dbReference type="Pfam" id="PF11965"/>
    </source>
</evidence>
<feature type="region of interest" description="Disordered" evidence="10">
    <location>
        <begin position="703"/>
        <end position="722"/>
    </location>
</feature>
<comment type="caution">
    <text evidence="13">The sequence shown here is derived from an EMBL/GenBank/DDBJ whole genome shotgun (WGS) entry which is preliminary data.</text>
</comment>
<sequence>MRFVFLSTQDNYTVGLRAAAAAINREYQLDLQVAVYLAADLGDPVRCARIEADVLAADLVVGAMLFGEAYVRPLEQIFARATCPLAIIMSNPALAKFTRLGKFTLSGKDDEQDGHRGMMNALRPKHGHGEASRQLALVKNLTRMLKYLPGRMRDLHTFIVLHQFWVHNSPDNLRRMLCLLVERYVPGMKGRLPVEEPFLYPDLAIWHPDAPAPFADLKSYEKWQRKRRKRLDQGVVGLLTLRVIALCDNVAHLTALIRALEARGIEARLAYSAALDNRPALDAFFSTSETQSSGKVQRYLRELVRRPANGDPSPRRSLIDLLVTTSGFALAGGMAQSRPKEANEALDALDVPFLQTIPLVFQRVEQWRNDDRGLSPMHLAMNVALGELEGVTEPLVYGGPSGEEGVAVPIPEQIERFADRVARRVALGRKPNSAKKVALVLFNFPPNMGSVGTAAYLDVFASVYRLLQELQAQGYSVELPESADALRRMLTEGNALVHGTDANVAATLSVEEYRRIFPHYVDIEPFWGPAPGDLLSDGKRLLIQGRQFGHVFIGIQPTFGYERDPMRMLMARDAAPHHGFAAFYAWLDRAFGADAVIHIGTHGALEFMPGKQAGLGPECWPARLLGPLPNIYYYCVNNPSEGTIAKRRGAATLVSYLVPPVQQAGLYKGLLQLKDSLQQYQERPDPELLASIYEQAERLGLGGEDAGGEAGRGEAGRGGDAGDEAVGQALARLSHRLLEVEQRLIPVGLHVLGQPPAGEELVDILSMVATFNRPAGGGANLPELVAAGLGFEYAKLCQQLNQDSTAQAQYRQVDAACRAAVARLVAGEPLSAPGVAPDALAPLATMLNDLLARLRVDGELPGLLRALGGGFIPASPGNDIVRNPAVVPTGRNIHGLDPYRMPSEAAQISGTQCVNELLEGLRRSEGAYPETVAMVLWGTDNLKTSGEGVAQALALMGARPVMDELGKIADVALIPLAELGRPRIDVVCTVSGIFRDLMAHQAMLIDKAARLAAAADEPEAANFIRKHARSQAVALDINIDEAAARVFSNAPGSYGANVNHMVEQSSWEDDSQLGDVFMTRKGFALDSNGEWYEARPLLEQTLSTVQATFQNVDSVETGISDVDHYYEYLGGVTKSVEKLRGARPKVMVAEVEAFSGPGSGRVRSLEQIVRLESRAKLLNPKWFEGMLAHGYEGAHEIEVRLSNTYGWSATANAVDGWVYQGVAETYLLDEAMRERLSKLNPQAAAGMARRLLEANERGFWEADEATLEQLRGIYADLEDQMEGVR</sequence>
<feature type="domain" description="CobN/magnesium chelatase" evidence="11">
    <location>
        <begin position="162"/>
        <end position="1266"/>
    </location>
</feature>
<dbReference type="InterPro" id="IPR003672">
    <property type="entry name" value="CobN/Mg_chltase"/>
</dbReference>
<evidence type="ECO:0000256" key="8">
    <source>
        <dbReference type="ARBA" id="ARBA00023444"/>
    </source>
</evidence>
<evidence type="ECO:0000256" key="2">
    <source>
        <dbReference type="ARBA" id="ARBA00012825"/>
    </source>
</evidence>
<dbReference type="GO" id="GO:0005524">
    <property type="term" value="F:ATP binding"/>
    <property type="evidence" value="ECO:0007669"/>
    <property type="project" value="UniProtKB-KW"/>
</dbReference>
<evidence type="ECO:0000259" key="11">
    <source>
        <dbReference type="Pfam" id="PF02514"/>
    </source>
</evidence>
<evidence type="ECO:0000256" key="7">
    <source>
        <dbReference type="ARBA" id="ARBA00023171"/>
    </source>
</evidence>
<keyword evidence="5" id="KW-0547">Nucleotide-binding</keyword>
<evidence type="ECO:0000313" key="13">
    <source>
        <dbReference type="EMBL" id="PDW01774.1"/>
    </source>
</evidence>
<dbReference type="EMBL" id="NQWI01000110">
    <property type="protein sequence ID" value="PDW01774.1"/>
    <property type="molecule type" value="Genomic_DNA"/>
</dbReference>
<dbReference type="Pfam" id="PF02514">
    <property type="entry name" value="CobN-Mg_chel"/>
    <property type="match status" value="1"/>
</dbReference>
<evidence type="ECO:0000256" key="1">
    <source>
        <dbReference type="ARBA" id="ARBA00010851"/>
    </source>
</evidence>
<evidence type="ECO:0000256" key="3">
    <source>
        <dbReference type="ARBA" id="ARBA00022531"/>
    </source>
</evidence>
<dbReference type="EC" id="6.6.1.1" evidence="2"/>
<keyword evidence="3" id="KW-0602">Photosynthesis</keyword>
<accession>A0A2A6RF73</accession>
<dbReference type="GO" id="GO:0015979">
    <property type="term" value="P:photosynthesis"/>
    <property type="evidence" value="ECO:0007669"/>
    <property type="project" value="UniProtKB-KW"/>
</dbReference>
<evidence type="ECO:0000313" key="14">
    <source>
        <dbReference type="Proteomes" id="UP000220527"/>
    </source>
</evidence>
<dbReference type="Proteomes" id="UP000220527">
    <property type="component" value="Unassembled WGS sequence"/>
</dbReference>
<keyword evidence="6" id="KW-0067">ATP-binding</keyword>
<dbReference type="PANTHER" id="PTHR44119">
    <property type="entry name" value="MAGNESIUM-CHELATASE SUBUNIT CHLH, CHLOROPLASTIC"/>
    <property type="match status" value="1"/>
</dbReference>
<evidence type="ECO:0000256" key="5">
    <source>
        <dbReference type="ARBA" id="ARBA00022741"/>
    </source>
</evidence>
<dbReference type="InterPro" id="IPR011771">
    <property type="entry name" value="BchH"/>
</dbReference>